<organism evidence="4">
    <name type="scientific">Rodentolepis nana</name>
    <name type="common">Dwarf tapeworm</name>
    <name type="synonym">Hymenolepis nana</name>
    <dbReference type="NCBI Taxonomy" id="102285"/>
    <lineage>
        <taxon>Eukaryota</taxon>
        <taxon>Metazoa</taxon>
        <taxon>Spiralia</taxon>
        <taxon>Lophotrochozoa</taxon>
        <taxon>Platyhelminthes</taxon>
        <taxon>Cestoda</taxon>
        <taxon>Eucestoda</taxon>
        <taxon>Cyclophyllidea</taxon>
        <taxon>Hymenolepididae</taxon>
        <taxon>Rodentolepis</taxon>
    </lineage>
</organism>
<proteinExistence type="predicted"/>
<reference evidence="2 3" key="2">
    <citation type="submission" date="2018-11" db="EMBL/GenBank/DDBJ databases">
        <authorList>
            <consortium name="Pathogen Informatics"/>
        </authorList>
    </citation>
    <scope>NUCLEOTIDE SEQUENCE [LARGE SCALE GENOMIC DNA]</scope>
</reference>
<feature type="region of interest" description="Disordered" evidence="1">
    <location>
        <begin position="73"/>
        <end position="113"/>
    </location>
</feature>
<evidence type="ECO:0000313" key="4">
    <source>
        <dbReference type="WBParaSite" id="HNAJ_0000090801-mRNA-1"/>
    </source>
</evidence>
<keyword evidence="3" id="KW-1185">Reference proteome</keyword>
<sequence length="129" mass="14030">MIWKSVSKKERVTASAIFLSNSGGNTVRLSFPSVFHGFHLEIGFTLPSAFPHPRTQDECFEVIPMLCRVKRISSRETRSETSAPPVPQRPLRGSRVSLASSSSAPPHGPIKPRVAPVVSFTLKCAGKSS</sequence>
<dbReference type="WBParaSite" id="HNAJ_0000090801-mRNA-1">
    <property type="protein sequence ID" value="HNAJ_0000090801-mRNA-1"/>
    <property type="gene ID" value="HNAJ_0000090801"/>
</dbReference>
<dbReference type="OrthoDB" id="6273232at2759"/>
<gene>
    <name evidence="2" type="ORF">HNAJ_LOCUS908</name>
</gene>
<accession>A0A0R3T1X6</accession>
<dbReference type="AlphaFoldDB" id="A0A0R3T1X6"/>
<evidence type="ECO:0000313" key="3">
    <source>
        <dbReference type="Proteomes" id="UP000278807"/>
    </source>
</evidence>
<dbReference type="EMBL" id="UZAE01000302">
    <property type="protein sequence ID" value="VDN96767.1"/>
    <property type="molecule type" value="Genomic_DNA"/>
</dbReference>
<evidence type="ECO:0000256" key="1">
    <source>
        <dbReference type="SAM" id="MobiDB-lite"/>
    </source>
</evidence>
<protein>
    <submittedName>
        <fullName evidence="2 4">Uncharacterized protein</fullName>
    </submittedName>
</protein>
<feature type="compositionally biased region" description="Low complexity" evidence="1">
    <location>
        <begin position="91"/>
        <end position="104"/>
    </location>
</feature>
<evidence type="ECO:0000313" key="2">
    <source>
        <dbReference type="EMBL" id="VDN96767.1"/>
    </source>
</evidence>
<name>A0A0R3T1X6_RODNA</name>
<dbReference type="Proteomes" id="UP000278807">
    <property type="component" value="Unassembled WGS sequence"/>
</dbReference>
<reference evidence="4" key="1">
    <citation type="submission" date="2017-02" db="UniProtKB">
        <authorList>
            <consortium name="WormBaseParasite"/>
        </authorList>
    </citation>
    <scope>IDENTIFICATION</scope>
</reference>